<evidence type="ECO:0000313" key="3">
    <source>
        <dbReference type="Proteomes" id="UP000289738"/>
    </source>
</evidence>
<reference evidence="2 3" key="1">
    <citation type="submission" date="2019-01" db="EMBL/GenBank/DDBJ databases">
        <title>Sequencing of cultivated peanut Arachis hypogaea provides insights into genome evolution and oil improvement.</title>
        <authorList>
            <person name="Chen X."/>
        </authorList>
    </citation>
    <scope>NUCLEOTIDE SEQUENCE [LARGE SCALE GENOMIC DNA]</scope>
    <source>
        <strain evidence="3">cv. Fuhuasheng</strain>
        <tissue evidence="2">Leaves</tissue>
    </source>
</reference>
<proteinExistence type="predicted"/>
<dbReference type="Proteomes" id="UP000289738">
    <property type="component" value="Chromosome B01"/>
</dbReference>
<sequence>MRSTEFWSQIGLNIIVNTRNSPMVVTLRLVLGCFGYTILEMVDWALRFRKDLWLQHCDEGRRYGHMTTNLSECINVMLKGTRNLPVAAIVRAMYERLQQLFVRREREAHAQLQGGQIYSQ</sequence>
<accession>A0A445AZS9</accession>
<dbReference type="EMBL" id="SDMP01000011">
    <property type="protein sequence ID" value="RYR31900.1"/>
    <property type="molecule type" value="Genomic_DNA"/>
</dbReference>
<evidence type="ECO:0000313" key="2">
    <source>
        <dbReference type="EMBL" id="RYR31900.1"/>
    </source>
</evidence>
<keyword evidence="3" id="KW-1185">Reference proteome</keyword>
<keyword evidence="1" id="KW-0472">Membrane</keyword>
<feature type="transmembrane region" description="Helical" evidence="1">
    <location>
        <begin position="25"/>
        <end position="46"/>
    </location>
</feature>
<organism evidence="2 3">
    <name type="scientific">Arachis hypogaea</name>
    <name type="common">Peanut</name>
    <dbReference type="NCBI Taxonomy" id="3818"/>
    <lineage>
        <taxon>Eukaryota</taxon>
        <taxon>Viridiplantae</taxon>
        <taxon>Streptophyta</taxon>
        <taxon>Embryophyta</taxon>
        <taxon>Tracheophyta</taxon>
        <taxon>Spermatophyta</taxon>
        <taxon>Magnoliopsida</taxon>
        <taxon>eudicotyledons</taxon>
        <taxon>Gunneridae</taxon>
        <taxon>Pentapetalae</taxon>
        <taxon>rosids</taxon>
        <taxon>fabids</taxon>
        <taxon>Fabales</taxon>
        <taxon>Fabaceae</taxon>
        <taxon>Papilionoideae</taxon>
        <taxon>50 kb inversion clade</taxon>
        <taxon>dalbergioids sensu lato</taxon>
        <taxon>Dalbergieae</taxon>
        <taxon>Pterocarpus clade</taxon>
        <taxon>Arachis</taxon>
    </lineage>
</organism>
<keyword evidence="1" id="KW-1133">Transmembrane helix</keyword>
<comment type="caution">
    <text evidence="2">The sequence shown here is derived from an EMBL/GenBank/DDBJ whole genome shotgun (WGS) entry which is preliminary data.</text>
</comment>
<dbReference type="AlphaFoldDB" id="A0A445AZS9"/>
<name>A0A445AZS9_ARAHY</name>
<keyword evidence="1" id="KW-0812">Transmembrane</keyword>
<gene>
    <name evidence="2" type="ORF">Ahy_B01g056843</name>
</gene>
<protein>
    <submittedName>
        <fullName evidence="2">Uncharacterized protein</fullName>
    </submittedName>
</protein>
<evidence type="ECO:0000256" key="1">
    <source>
        <dbReference type="SAM" id="Phobius"/>
    </source>
</evidence>